<dbReference type="Proteomes" id="UP000244093">
    <property type="component" value="Unassembled WGS sequence"/>
</dbReference>
<reference evidence="2 3" key="1">
    <citation type="journal article" date="2018" name="Syst. Appl. Microbiol.">
        <title>A new symbiotic nanoarchaeote (Candidatus Nanoclepta minutus) and its host (Zestosphaera tikiterensis gen. nov., sp. nov.) from a New Zealand hot spring.</title>
        <authorList>
            <person name="St John E."/>
            <person name="Liu Y."/>
            <person name="Podar M."/>
            <person name="Stott M.B."/>
            <person name="Meneghin J."/>
            <person name="Chen Z."/>
            <person name="Lagutin K."/>
            <person name="Mitchell K."/>
            <person name="Reysenbach A.L."/>
        </authorList>
    </citation>
    <scope>NUCLEOTIDE SEQUENCE [LARGE SCALE GENOMIC DNA]</scope>
    <source>
        <strain evidence="2">NZ3</strain>
    </source>
</reference>
<evidence type="ECO:0000256" key="1">
    <source>
        <dbReference type="SAM" id="Phobius"/>
    </source>
</evidence>
<feature type="transmembrane region" description="Helical" evidence="1">
    <location>
        <begin position="77"/>
        <end position="101"/>
    </location>
</feature>
<gene>
    <name evidence="2" type="ORF">B7O98_07650</name>
</gene>
<proteinExistence type="predicted"/>
<feature type="transmembrane region" description="Helical" evidence="1">
    <location>
        <begin position="113"/>
        <end position="133"/>
    </location>
</feature>
<keyword evidence="1" id="KW-0812">Transmembrane</keyword>
<accession>A0A2R7Y566</accession>
<feature type="transmembrane region" description="Helical" evidence="1">
    <location>
        <begin position="145"/>
        <end position="167"/>
    </location>
</feature>
<organism evidence="2 3">
    <name type="scientific">Zestosphaera tikiterensis</name>
    <dbReference type="NCBI Taxonomy" id="1973259"/>
    <lineage>
        <taxon>Archaea</taxon>
        <taxon>Thermoproteota</taxon>
        <taxon>Thermoprotei</taxon>
        <taxon>Desulfurococcales</taxon>
        <taxon>Desulfurococcaceae</taxon>
        <taxon>Zestosphaera</taxon>
    </lineage>
</organism>
<dbReference type="AlphaFoldDB" id="A0A2R7Y566"/>
<feature type="transmembrane region" description="Helical" evidence="1">
    <location>
        <begin position="24"/>
        <end position="45"/>
    </location>
</feature>
<keyword evidence="1" id="KW-1133">Transmembrane helix</keyword>
<name>A0A2R7Y566_9CREN</name>
<dbReference type="EMBL" id="NBVN01000004">
    <property type="protein sequence ID" value="PUA32517.1"/>
    <property type="molecule type" value="Genomic_DNA"/>
</dbReference>
<evidence type="ECO:0000313" key="2">
    <source>
        <dbReference type="EMBL" id="PUA32517.1"/>
    </source>
</evidence>
<sequence>MVNESTLGGLAQAFKTLLLEFANLIPYVLLAVVVLVASAFLIKLVNKVIRWVSKTLRLDEFVRELVPGGLRLSVTSLVILLTDVGIALITLLIVVRIFYLIVPSTASEIIPYVSKLGSVTVMLILFVVALDLLSKVIVFERKTESLFFIVLFFLGLAMIIDLTGLSADVKAALGWGLAIGVGLALGIFVAWFLFSEYLDRLVKEKERTSEKSP</sequence>
<keyword evidence="1" id="KW-0472">Membrane</keyword>
<feature type="transmembrane region" description="Helical" evidence="1">
    <location>
        <begin position="173"/>
        <end position="194"/>
    </location>
</feature>
<evidence type="ECO:0000313" key="3">
    <source>
        <dbReference type="Proteomes" id="UP000244093"/>
    </source>
</evidence>
<comment type="caution">
    <text evidence="2">The sequence shown here is derived from an EMBL/GenBank/DDBJ whole genome shotgun (WGS) entry which is preliminary data.</text>
</comment>
<protein>
    <submittedName>
        <fullName evidence="2">Uncharacterized protein</fullName>
    </submittedName>
</protein>